<dbReference type="InterPro" id="IPR000868">
    <property type="entry name" value="Isochorismatase-like_dom"/>
</dbReference>
<keyword evidence="5" id="KW-1185">Reference proteome</keyword>
<dbReference type="EMBL" id="JBHUKU010000006">
    <property type="protein sequence ID" value="MFD2459563.1"/>
    <property type="molecule type" value="Genomic_DNA"/>
</dbReference>
<dbReference type="PANTHER" id="PTHR43540:SF6">
    <property type="entry name" value="ISOCHORISMATASE-LIKE DOMAIN-CONTAINING PROTEIN"/>
    <property type="match status" value="1"/>
</dbReference>
<name>A0ABW5GF15_9PSEU</name>
<evidence type="ECO:0000313" key="4">
    <source>
        <dbReference type="EMBL" id="MFD2459563.1"/>
    </source>
</evidence>
<dbReference type="Proteomes" id="UP001597419">
    <property type="component" value="Unassembled WGS sequence"/>
</dbReference>
<keyword evidence="1" id="KW-0378">Hydrolase</keyword>
<dbReference type="Gene3D" id="3.40.50.850">
    <property type="entry name" value="Isochorismatase-like"/>
    <property type="match status" value="1"/>
</dbReference>
<feature type="region of interest" description="Disordered" evidence="2">
    <location>
        <begin position="1"/>
        <end position="21"/>
    </location>
</feature>
<dbReference type="InterPro" id="IPR036380">
    <property type="entry name" value="Isochorismatase-like_sf"/>
</dbReference>
<organism evidence="4 5">
    <name type="scientific">Amycolatopsis samaneae</name>
    <dbReference type="NCBI Taxonomy" id="664691"/>
    <lineage>
        <taxon>Bacteria</taxon>
        <taxon>Bacillati</taxon>
        <taxon>Actinomycetota</taxon>
        <taxon>Actinomycetes</taxon>
        <taxon>Pseudonocardiales</taxon>
        <taxon>Pseudonocardiaceae</taxon>
        <taxon>Amycolatopsis</taxon>
    </lineage>
</organism>
<evidence type="ECO:0000313" key="5">
    <source>
        <dbReference type="Proteomes" id="UP001597419"/>
    </source>
</evidence>
<proteinExistence type="predicted"/>
<comment type="caution">
    <text evidence="4">The sequence shown here is derived from an EMBL/GenBank/DDBJ whole genome shotgun (WGS) entry which is preliminary data.</text>
</comment>
<sequence length="240" mass="25434">MATEGGTDRATGGKQHSWRIEPREYARHEARRGRRFAFPRLVPARTALVVIDMIPFFVEENPYCRGTVPVVDRLAGALRRAGGTVAWVVPAVPARATAAAVAFYGQEVAEKYRAGGGAGPPPARLWPGFQVHEGDVVAEKSAASAFFPGRCVLPEVLARQGIDTVLITGTLTNVCCESSARDASTLGLRVVMVADATAAVGDTEHNATLHTIYRSFGDVRPAEEVLTMIADGGARAAGPP</sequence>
<dbReference type="Pfam" id="PF00857">
    <property type="entry name" value="Isochorismatase"/>
    <property type="match status" value="1"/>
</dbReference>
<protein>
    <submittedName>
        <fullName evidence="4">Isochorismatase family protein</fullName>
    </submittedName>
</protein>
<evidence type="ECO:0000259" key="3">
    <source>
        <dbReference type="Pfam" id="PF00857"/>
    </source>
</evidence>
<evidence type="ECO:0000256" key="2">
    <source>
        <dbReference type="SAM" id="MobiDB-lite"/>
    </source>
</evidence>
<dbReference type="PANTHER" id="PTHR43540">
    <property type="entry name" value="PEROXYUREIDOACRYLATE/UREIDOACRYLATE AMIDOHYDROLASE-RELATED"/>
    <property type="match status" value="1"/>
</dbReference>
<dbReference type="InterPro" id="IPR050272">
    <property type="entry name" value="Isochorismatase-like_hydrls"/>
</dbReference>
<gene>
    <name evidence="4" type="ORF">ACFSYJ_13200</name>
</gene>
<accession>A0ABW5GF15</accession>
<dbReference type="CDD" id="cd00431">
    <property type="entry name" value="cysteine_hydrolases"/>
    <property type="match status" value="1"/>
</dbReference>
<dbReference type="SUPFAM" id="SSF52499">
    <property type="entry name" value="Isochorismatase-like hydrolases"/>
    <property type="match status" value="1"/>
</dbReference>
<feature type="domain" description="Isochorismatase-like" evidence="3">
    <location>
        <begin position="46"/>
        <end position="223"/>
    </location>
</feature>
<reference evidence="5" key="1">
    <citation type="journal article" date="2019" name="Int. J. Syst. Evol. Microbiol.">
        <title>The Global Catalogue of Microorganisms (GCM) 10K type strain sequencing project: providing services to taxonomists for standard genome sequencing and annotation.</title>
        <authorList>
            <consortium name="The Broad Institute Genomics Platform"/>
            <consortium name="The Broad Institute Genome Sequencing Center for Infectious Disease"/>
            <person name="Wu L."/>
            <person name="Ma J."/>
        </authorList>
    </citation>
    <scope>NUCLEOTIDE SEQUENCE [LARGE SCALE GENOMIC DNA]</scope>
    <source>
        <strain evidence="5">CGMCC 4.7643</strain>
    </source>
</reference>
<dbReference type="RefSeq" id="WP_345396984.1">
    <property type="nucleotide sequence ID" value="NZ_BAABHG010000008.1"/>
</dbReference>
<evidence type="ECO:0000256" key="1">
    <source>
        <dbReference type="ARBA" id="ARBA00022801"/>
    </source>
</evidence>